<name>A0A2T0QXA4_9ACTN</name>
<comment type="caution">
    <text evidence="2">The sequence shown here is derived from an EMBL/GenBank/DDBJ whole genome shotgun (WGS) entry which is preliminary data.</text>
</comment>
<dbReference type="InterPro" id="IPR006141">
    <property type="entry name" value="Intein_N"/>
</dbReference>
<dbReference type="NCBIfam" id="TIGR01443">
    <property type="entry name" value="intein_Cterm"/>
    <property type="match status" value="1"/>
</dbReference>
<dbReference type="Proteomes" id="UP000239209">
    <property type="component" value="Unassembled WGS sequence"/>
</dbReference>
<dbReference type="Gene3D" id="2.170.16.10">
    <property type="entry name" value="Hedgehog/Intein (Hint) domain"/>
    <property type="match status" value="1"/>
</dbReference>
<dbReference type="EMBL" id="PVZG01000089">
    <property type="protein sequence ID" value="PRY10447.1"/>
    <property type="molecule type" value="Genomic_DNA"/>
</dbReference>
<dbReference type="AlphaFoldDB" id="A0A2T0QXA4"/>
<evidence type="ECO:0000313" key="2">
    <source>
        <dbReference type="EMBL" id="PRY10447.1"/>
    </source>
</evidence>
<protein>
    <submittedName>
        <fullName evidence="2">Intein/intein</fullName>
    </submittedName>
</protein>
<sequence>MCGGLEEPTGISVSRMLEGGLALLTIAAGPELLAACAVAPMACPYGVADDAAAFYGSGSLVGGVGTGLAGKTSAAGRAGKACSFSGDTRVLLANGTTKRFKDLKKGDLVLAADPETGNEGGRLVEHVWVHRDDLYELSVGGKRLVTTEDHPFWNATDKRWDRADELDRGDLLHSPDGYRFQVGGMIRGSHRTALAYNLTVQDLHTYYVLAGKTPVLVHNDGGDDLVRVGRWMSQGEFDEMSRTGAGLLRCRVAAGHGGDQVVWLAVGSACGPGDIGGAIGLDPSEVFAPCLTVSA</sequence>
<dbReference type="CDD" id="cd00081">
    <property type="entry name" value="Hint"/>
    <property type="match status" value="1"/>
</dbReference>
<proteinExistence type="predicted"/>
<keyword evidence="3" id="KW-1185">Reference proteome</keyword>
<dbReference type="GO" id="GO:0016539">
    <property type="term" value="P:intein-mediated protein splicing"/>
    <property type="evidence" value="ECO:0007669"/>
    <property type="project" value="InterPro"/>
</dbReference>
<gene>
    <name evidence="2" type="ORF">CLV70_1892</name>
</gene>
<evidence type="ECO:0000313" key="3">
    <source>
        <dbReference type="Proteomes" id="UP000239209"/>
    </source>
</evidence>
<dbReference type="Pfam" id="PF07591">
    <property type="entry name" value="PT-HINT"/>
    <property type="match status" value="1"/>
</dbReference>
<evidence type="ECO:0000259" key="1">
    <source>
        <dbReference type="SMART" id="SM00306"/>
    </source>
</evidence>
<reference evidence="2 3" key="1">
    <citation type="submission" date="2018-03" db="EMBL/GenBank/DDBJ databases">
        <title>Genomic Encyclopedia of Archaeal and Bacterial Type Strains, Phase II (KMG-II): from individual species to whole genera.</title>
        <authorList>
            <person name="Goeker M."/>
        </authorList>
    </citation>
    <scope>NUCLEOTIDE SEQUENCE [LARGE SCALE GENOMIC DNA]</scope>
    <source>
        <strain evidence="2 3">DSM 45348</strain>
    </source>
</reference>
<feature type="domain" description="Hint" evidence="1">
    <location>
        <begin position="81"/>
        <end position="176"/>
    </location>
</feature>
<dbReference type="InterPro" id="IPR030934">
    <property type="entry name" value="Intein_C"/>
</dbReference>
<dbReference type="PROSITE" id="PS50817">
    <property type="entry name" value="INTEIN_N_TER"/>
    <property type="match status" value="1"/>
</dbReference>
<dbReference type="SUPFAM" id="SSF51294">
    <property type="entry name" value="Hedgehog/intein (Hint) domain"/>
    <property type="match status" value="1"/>
</dbReference>
<accession>A0A2T0QXA4</accession>
<dbReference type="InterPro" id="IPR003587">
    <property type="entry name" value="Hint_dom_N"/>
</dbReference>
<organism evidence="2 3">
    <name type="scientific">Pseudosporangium ferrugineum</name>
    <dbReference type="NCBI Taxonomy" id="439699"/>
    <lineage>
        <taxon>Bacteria</taxon>
        <taxon>Bacillati</taxon>
        <taxon>Actinomycetota</taxon>
        <taxon>Actinomycetes</taxon>
        <taxon>Micromonosporales</taxon>
        <taxon>Micromonosporaceae</taxon>
        <taxon>Pseudosporangium</taxon>
    </lineage>
</organism>
<dbReference type="InterPro" id="IPR036844">
    <property type="entry name" value="Hint_dom_sf"/>
</dbReference>
<dbReference type="SMART" id="SM00306">
    <property type="entry name" value="HintN"/>
    <property type="match status" value="1"/>
</dbReference>
<dbReference type="OrthoDB" id="582519at2"/>